<dbReference type="AlphaFoldDB" id="X0X3L7"/>
<evidence type="ECO:0000313" key="1">
    <source>
        <dbReference type="EMBL" id="GAG31253.1"/>
    </source>
</evidence>
<protein>
    <recommendedName>
        <fullName evidence="2">Peptidase M20 dimerisation domain-containing protein</fullName>
    </recommendedName>
</protein>
<accession>X0X3L7</accession>
<name>X0X3L7_9ZZZZ</name>
<dbReference type="EMBL" id="BARS01046631">
    <property type="protein sequence ID" value="GAG31253.1"/>
    <property type="molecule type" value="Genomic_DNA"/>
</dbReference>
<organism evidence="1">
    <name type="scientific">marine sediment metagenome</name>
    <dbReference type="NCBI Taxonomy" id="412755"/>
    <lineage>
        <taxon>unclassified sequences</taxon>
        <taxon>metagenomes</taxon>
        <taxon>ecological metagenomes</taxon>
    </lineage>
</organism>
<proteinExistence type="predicted"/>
<sequence>ITVRGRAGHGSAGGVSAVEKLLVAKSAIDRLAAERAETKPGVLVNIGVVRAGLAPWVVPNRGWLAANINYDYAEAAEAEKTGRGFTGALVRERLEALLAEAAESDDWLREQRPELVWVKDVPPYRLGDGGSAEDGERLLAAARGAFRAAWGAEPEVADLFAWGDAAHLARLGGMPTVGMGAGAPGTSHTATEHNKVSNLRNTAAAAALAVLELAFPA</sequence>
<gene>
    <name evidence="1" type="ORF">S01H1_70156</name>
</gene>
<evidence type="ECO:0008006" key="2">
    <source>
        <dbReference type="Google" id="ProtNLM"/>
    </source>
</evidence>
<dbReference type="Gene3D" id="3.40.630.10">
    <property type="entry name" value="Zn peptidases"/>
    <property type="match status" value="1"/>
</dbReference>
<dbReference type="SUPFAM" id="SSF53187">
    <property type="entry name" value="Zn-dependent exopeptidases"/>
    <property type="match status" value="1"/>
</dbReference>
<reference evidence="1" key="1">
    <citation type="journal article" date="2014" name="Front. Microbiol.">
        <title>High frequency of phylogenetically diverse reductive dehalogenase-homologous genes in deep subseafloor sedimentary metagenomes.</title>
        <authorList>
            <person name="Kawai M."/>
            <person name="Futagami T."/>
            <person name="Toyoda A."/>
            <person name="Takaki Y."/>
            <person name="Nishi S."/>
            <person name="Hori S."/>
            <person name="Arai W."/>
            <person name="Tsubouchi T."/>
            <person name="Morono Y."/>
            <person name="Uchiyama I."/>
            <person name="Ito T."/>
            <person name="Fujiyama A."/>
            <person name="Inagaki F."/>
            <person name="Takami H."/>
        </authorList>
    </citation>
    <scope>NUCLEOTIDE SEQUENCE</scope>
    <source>
        <strain evidence="1">Expedition CK06-06</strain>
    </source>
</reference>
<comment type="caution">
    <text evidence="1">The sequence shown here is derived from an EMBL/GenBank/DDBJ whole genome shotgun (WGS) entry which is preliminary data.</text>
</comment>
<feature type="non-terminal residue" evidence="1">
    <location>
        <position position="1"/>
    </location>
</feature>
<dbReference type="Gene3D" id="3.30.70.360">
    <property type="match status" value="1"/>
</dbReference>